<dbReference type="PANTHER" id="PTHR30290">
    <property type="entry name" value="PERIPLASMIC BINDING COMPONENT OF ABC TRANSPORTER"/>
    <property type="match status" value="1"/>
</dbReference>
<dbReference type="GO" id="GO:1904680">
    <property type="term" value="F:peptide transmembrane transporter activity"/>
    <property type="evidence" value="ECO:0007669"/>
    <property type="project" value="TreeGrafter"/>
</dbReference>
<sequence>MRARTRLLAGAAVTSLALLASACGGGNGATTPGTSNNAGTPVKGGVLNMLGVGDVDYMDPNVSYYSGGYTILRLWNRQLFTYPAEADKTTTSAPDLADGPVSTSADGLTVTVKLRDGAQWNTTPARAVVAADEITGVKRTCNPVQPFGGIPDFNDLIVGYADFCSGFAKVKPTVAAMKEYVQKTDLPGVTAPDDKTIVFKLTHPASYFQDMLTLPALSPAPVEWLDATPGTEFGNDLKNLISNGPYYIDEYTPTKTIDLKRNPAWTEASDPIRKAYVDQVKVTETGTQESIQQQLETATDSADMAFDTFPPATQVPGLVARKDPNLNIGPGSSSNPYLVYNTVSASNNGALKDVAFRQALSTGINRANLIQVLGGPNLNTTLTNVLPADIVGGEQGFDPYPYDQAKAKQMITASGHEGATVKILYRNASQGSTKVFQSVQQQLTELGLKVEGVAAPNADFYTKYLQQPSVAKRGVWDIAIAGWGADWYGNAALSFFAPLWSGEPSFPPIGSNYGFYANDKTNALIKQATEAKTQDEAAALWAQADQQVMADAAFFPITNPNTANYKATQVNNAVYLPALQQFDPANVWLSSGKQGG</sequence>
<dbReference type="PROSITE" id="PS51257">
    <property type="entry name" value="PROKAR_LIPOPROTEIN"/>
    <property type="match status" value="1"/>
</dbReference>
<dbReference type="Gene3D" id="3.10.105.10">
    <property type="entry name" value="Dipeptide-binding Protein, Domain 3"/>
    <property type="match status" value="1"/>
</dbReference>
<dbReference type="InterPro" id="IPR000914">
    <property type="entry name" value="SBP_5_dom"/>
</dbReference>
<accession>A0A7W5JY51</accession>
<proteinExistence type="predicted"/>
<dbReference type="Proteomes" id="UP000565572">
    <property type="component" value="Unassembled WGS sequence"/>
</dbReference>
<keyword evidence="1" id="KW-0732">Signal</keyword>
<evidence type="ECO:0000259" key="2">
    <source>
        <dbReference type="Pfam" id="PF00496"/>
    </source>
</evidence>
<dbReference type="Pfam" id="PF00496">
    <property type="entry name" value="SBP_bac_5"/>
    <property type="match status" value="1"/>
</dbReference>
<comment type="caution">
    <text evidence="3">The sequence shown here is derived from an EMBL/GenBank/DDBJ whole genome shotgun (WGS) entry which is preliminary data.</text>
</comment>
<dbReference type="AlphaFoldDB" id="A0A7W5JY51"/>
<dbReference type="Gene3D" id="3.40.190.10">
    <property type="entry name" value="Periplasmic binding protein-like II"/>
    <property type="match status" value="1"/>
</dbReference>
<evidence type="ECO:0000256" key="1">
    <source>
        <dbReference type="SAM" id="SignalP"/>
    </source>
</evidence>
<feature type="signal peptide" evidence="1">
    <location>
        <begin position="1"/>
        <end position="22"/>
    </location>
</feature>
<evidence type="ECO:0000313" key="3">
    <source>
        <dbReference type="EMBL" id="MBB3328509.1"/>
    </source>
</evidence>
<organism evidence="3 4">
    <name type="scientific">Microlunatus antarcticus</name>
    <dbReference type="NCBI Taxonomy" id="53388"/>
    <lineage>
        <taxon>Bacteria</taxon>
        <taxon>Bacillati</taxon>
        <taxon>Actinomycetota</taxon>
        <taxon>Actinomycetes</taxon>
        <taxon>Propionibacteriales</taxon>
        <taxon>Propionibacteriaceae</taxon>
        <taxon>Microlunatus</taxon>
    </lineage>
</organism>
<feature type="chain" id="PRO_5039697772" evidence="1">
    <location>
        <begin position="23"/>
        <end position="596"/>
    </location>
</feature>
<reference evidence="3 4" key="1">
    <citation type="submission" date="2020-08" db="EMBL/GenBank/DDBJ databases">
        <title>Sequencing the genomes of 1000 actinobacteria strains.</title>
        <authorList>
            <person name="Klenk H.-P."/>
        </authorList>
    </citation>
    <scope>NUCLEOTIDE SEQUENCE [LARGE SCALE GENOMIC DNA]</scope>
    <source>
        <strain evidence="3 4">DSM 11053</strain>
    </source>
</reference>
<gene>
    <name evidence="3" type="ORF">FHX39_003453</name>
</gene>
<evidence type="ECO:0000313" key="4">
    <source>
        <dbReference type="Proteomes" id="UP000565572"/>
    </source>
</evidence>
<feature type="domain" description="Solute-binding protein family 5" evidence="2">
    <location>
        <begin position="93"/>
        <end position="489"/>
    </location>
</feature>
<dbReference type="InterPro" id="IPR039424">
    <property type="entry name" value="SBP_5"/>
</dbReference>
<dbReference type="PIRSF" id="PIRSF002741">
    <property type="entry name" value="MppA"/>
    <property type="match status" value="1"/>
</dbReference>
<dbReference type="InterPro" id="IPR030678">
    <property type="entry name" value="Peptide/Ni-bd"/>
</dbReference>
<dbReference type="PANTHER" id="PTHR30290:SF83">
    <property type="entry name" value="ABC TRANSPORTER SUBSTRATE-BINDING PROTEIN"/>
    <property type="match status" value="1"/>
</dbReference>
<dbReference type="GO" id="GO:0042597">
    <property type="term" value="C:periplasmic space"/>
    <property type="evidence" value="ECO:0007669"/>
    <property type="project" value="UniProtKB-ARBA"/>
</dbReference>
<dbReference type="SUPFAM" id="SSF53850">
    <property type="entry name" value="Periplasmic binding protein-like II"/>
    <property type="match status" value="1"/>
</dbReference>
<dbReference type="EMBL" id="JACHZG010000001">
    <property type="protein sequence ID" value="MBB3328509.1"/>
    <property type="molecule type" value="Genomic_DNA"/>
</dbReference>
<dbReference type="GO" id="GO:0015833">
    <property type="term" value="P:peptide transport"/>
    <property type="evidence" value="ECO:0007669"/>
    <property type="project" value="TreeGrafter"/>
</dbReference>
<keyword evidence="4" id="KW-1185">Reference proteome</keyword>
<name>A0A7W5JY51_9ACTN</name>
<dbReference type="RefSeq" id="WP_183340410.1">
    <property type="nucleotide sequence ID" value="NZ_JACHZG010000001.1"/>
</dbReference>
<protein>
    <submittedName>
        <fullName evidence="3">Peptide/nickel transport system substrate-binding protein</fullName>
    </submittedName>
</protein>
<dbReference type="GO" id="GO:0043190">
    <property type="term" value="C:ATP-binding cassette (ABC) transporter complex"/>
    <property type="evidence" value="ECO:0007669"/>
    <property type="project" value="InterPro"/>
</dbReference>